<protein>
    <submittedName>
        <fullName evidence="2">1,4-beta-D-glucanase</fullName>
    </submittedName>
</protein>
<dbReference type="PANTHER" id="PTHR17630">
    <property type="entry name" value="DIENELACTONE HYDROLASE"/>
    <property type="match status" value="1"/>
</dbReference>
<dbReference type="Gene3D" id="3.40.50.1820">
    <property type="entry name" value="alpha/beta hydrolase"/>
    <property type="match status" value="1"/>
</dbReference>
<organism evidence="2 3">
    <name type="scientific">Sesamum alatum</name>
    <dbReference type="NCBI Taxonomy" id="300844"/>
    <lineage>
        <taxon>Eukaryota</taxon>
        <taxon>Viridiplantae</taxon>
        <taxon>Streptophyta</taxon>
        <taxon>Embryophyta</taxon>
        <taxon>Tracheophyta</taxon>
        <taxon>Spermatophyta</taxon>
        <taxon>Magnoliopsida</taxon>
        <taxon>eudicotyledons</taxon>
        <taxon>Gunneridae</taxon>
        <taxon>Pentapetalae</taxon>
        <taxon>asterids</taxon>
        <taxon>lamiids</taxon>
        <taxon>Lamiales</taxon>
        <taxon>Pedaliaceae</taxon>
        <taxon>Sesamum</taxon>
    </lineage>
</organism>
<dbReference type="InterPro" id="IPR002925">
    <property type="entry name" value="Dienelactn_hydro"/>
</dbReference>
<evidence type="ECO:0000313" key="3">
    <source>
        <dbReference type="Proteomes" id="UP001293254"/>
    </source>
</evidence>
<dbReference type="InterPro" id="IPR029058">
    <property type="entry name" value="AB_hydrolase_fold"/>
</dbReference>
<keyword evidence="3" id="KW-1185">Reference proteome</keyword>
<evidence type="ECO:0000313" key="2">
    <source>
        <dbReference type="EMBL" id="KAK4433978.1"/>
    </source>
</evidence>
<sequence>MASEQCCSNPPTLDPNSGEGEVQELGGLTCYVSGSTDSKIAVLLISDIFGYEAPKLRKLADKVAAAGFYAVVPDYFRGDPCDAERFHEVFPDWIKNHGPELGVEDTKQIIEVLKSKGITKFGAAGFCWGAKVVVELAKEGYIHAGVLIHPSLVSTEDIEGVKVPISILGAEIDQASPPELVKQFEVILNALPEVDGFVKIFPGVSHGWAIRCSDDDEHAVKSAGEAHDDMLDWFVKYLK</sequence>
<name>A0AAE1YQM6_9LAMI</name>
<comment type="caution">
    <text evidence="2">The sequence shown here is derived from an EMBL/GenBank/DDBJ whole genome shotgun (WGS) entry which is preliminary data.</text>
</comment>
<proteinExistence type="predicted"/>
<dbReference type="GO" id="GO:0016787">
    <property type="term" value="F:hydrolase activity"/>
    <property type="evidence" value="ECO:0007669"/>
    <property type="project" value="InterPro"/>
</dbReference>
<dbReference type="PANTHER" id="PTHR17630:SF97">
    <property type="entry name" value="ENDO-1,31,4-BETA-D-GLUCANASE-LIKE"/>
    <property type="match status" value="1"/>
</dbReference>
<evidence type="ECO:0000259" key="1">
    <source>
        <dbReference type="Pfam" id="PF01738"/>
    </source>
</evidence>
<gene>
    <name evidence="2" type="ORF">Salat_0560500</name>
</gene>
<accession>A0AAE1YQM6</accession>
<dbReference type="Pfam" id="PF01738">
    <property type="entry name" value="DLH"/>
    <property type="match status" value="1"/>
</dbReference>
<reference evidence="2" key="2">
    <citation type="journal article" date="2024" name="Plant">
        <title>Genomic evolution and insights into agronomic trait innovations of Sesamum species.</title>
        <authorList>
            <person name="Miao H."/>
            <person name="Wang L."/>
            <person name="Qu L."/>
            <person name="Liu H."/>
            <person name="Sun Y."/>
            <person name="Le M."/>
            <person name="Wang Q."/>
            <person name="Wei S."/>
            <person name="Zheng Y."/>
            <person name="Lin W."/>
            <person name="Duan Y."/>
            <person name="Cao H."/>
            <person name="Xiong S."/>
            <person name="Wang X."/>
            <person name="Wei L."/>
            <person name="Li C."/>
            <person name="Ma Q."/>
            <person name="Ju M."/>
            <person name="Zhao R."/>
            <person name="Li G."/>
            <person name="Mu C."/>
            <person name="Tian Q."/>
            <person name="Mei H."/>
            <person name="Zhang T."/>
            <person name="Gao T."/>
            <person name="Zhang H."/>
        </authorList>
    </citation>
    <scope>NUCLEOTIDE SEQUENCE</scope>
    <source>
        <strain evidence="2">3651</strain>
    </source>
</reference>
<feature type="domain" description="Dienelactone hydrolase" evidence="1">
    <location>
        <begin position="31"/>
        <end position="237"/>
    </location>
</feature>
<dbReference type="EMBL" id="JACGWO010000002">
    <property type="protein sequence ID" value="KAK4433978.1"/>
    <property type="molecule type" value="Genomic_DNA"/>
</dbReference>
<dbReference type="Proteomes" id="UP001293254">
    <property type="component" value="Unassembled WGS sequence"/>
</dbReference>
<reference evidence="2" key="1">
    <citation type="submission" date="2020-06" db="EMBL/GenBank/DDBJ databases">
        <authorList>
            <person name="Li T."/>
            <person name="Hu X."/>
            <person name="Zhang T."/>
            <person name="Song X."/>
            <person name="Zhang H."/>
            <person name="Dai N."/>
            <person name="Sheng W."/>
            <person name="Hou X."/>
            <person name="Wei L."/>
        </authorList>
    </citation>
    <scope>NUCLEOTIDE SEQUENCE</scope>
    <source>
        <strain evidence="2">3651</strain>
        <tissue evidence="2">Leaf</tissue>
    </source>
</reference>
<dbReference type="SUPFAM" id="SSF53474">
    <property type="entry name" value="alpha/beta-Hydrolases"/>
    <property type="match status" value="1"/>
</dbReference>
<dbReference type="AlphaFoldDB" id="A0AAE1YQM6"/>